<gene>
    <name evidence="2" type="ORF">I8J29_31355</name>
</gene>
<comment type="caution">
    <text evidence="2">The sequence shown here is derived from an EMBL/GenBank/DDBJ whole genome shotgun (WGS) entry which is preliminary data.</text>
</comment>
<reference evidence="2 3" key="1">
    <citation type="submission" date="2021-03" db="EMBL/GenBank/DDBJ databases">
        <title>Paenibacillus artemisicola MWE-103 whole genome sequence.</title>
        <authorList>
            <person name="Ham Y.J."/>
        </authorList>
    </citation>
    <scope>NUCLEOTIDE SEQUENCE [LARGE SCALE GENOMIC DNA]</scope>
    <source>
        <strain evidence="2 3">MWE-103</strain>
    </source>
</reference>
<proteinExistence type="predicted"/>
<accession>A0ABS3WK42</accession>
<keyword evidence="3" id="KW-1185">Reference proteome</keyword>
<dbReference type="RefSeq" id="WP_208851214.1">
    <property type="nucleotide sequence ID" value="NZ_JAGGDJ010000068.1"/>
</dbReference>
<feature type="non-terminal residue" evidence="2">
    <location>
        <position position="117"/>
    </location>
</feature>
<feature type="region of interest" description="Disordered" evidence="1">
    <location>
        <begin position="53"/>
        <end position="117"/>
    </location>
</feature>
<evidence type="ECO:0000313" key="3">
    <source>
        <dbReference type="Proteomes" id="UP000670947"/>
    </source>
</evidence>
<dbReference type="Proteomes" id="UP000670947">
    <property type="component" value="Unassembled WGS sequence"/>
</dbReference>
<protein>
    <submittedName>
        <fullName evidence="2">Uncharacterized protein</fullName>
    </submittedName>
</protein>
<sequence length="117" mass="11971">MNETNGAETKMTELKACAVCGTEKPLSAYTKRSGGAGRRGTCRACLRKRKRDVTLPAGAEGPTAMTSAAAETADPAPARQQPRTAAIAGEPAAAAEIAAAEGGAFEGETPAKPKRKR</sequence>
<organism evidence="2 3">
    <name type="scientific">Paenibacillus artemisiicola</name>
    <dbReference type="NCBI Taxonomy" id="1172618"/>
    <lineage>
        <taxon>Bacteria</taxon>
        <taxon>Bacillati</taxon>
        <taxon>Bacillota</taxon>
        <taxon>Bacilli</taxon>
        <taxon>Bacillales</taxon>
        <taxon>Paenibacillaceae</taxon>
        <taxon>Paenibacillus</taxon>
    </lineage>
</organism>
<feature type="compositionally biased region" description="Low complexity" evidence="1">
    <location>
        <begin position="62"/>
        <end position="110"/>
    </location>
</feature>
<evidence type="ECO:0000313" key="2">
    <source>
        <dbReference type="EMBL" id="MBO7748677.1"/>
    </source>
</evidence>
<name>A0ABS3WK42_9BACL</name>
<evidence type="ECO:0000256" key="1">
    <source>
        <dbReference type="SAM" id="MobiDB-lite"/>
    </source>
</evidence>
<dbReference type="EMBL" id="JAGGDJ010000068">
    <property type="protein sequence ID" value="MBO7748677.1"/>
    <property type="molecule type" value="Genomic_DNA"/>
</dbReference>